<keyword evidence="4 6" id="KW-1133">Transmembrane helix</keyword>
<dbReference type="RefSeq" id="WP_342022442.1">
    <property type="nucleotide sequence ID" value="NZ_CP151657.1"/>
</dbReference>
<feature type="transmembrane region" description="Helical" evidence="6">
    <location>
        <begin position="212"/>
        <end position="238"/>
    </location>
</feature>
<feature type="transmembrane region" description="Helical" evidence="6">
    <location>
        <begin position="56"/>
        <end position="79"/>
    </location>
</feature>
<dbReference type="InterPro" id="IPR035906">
    <property type="entry name" value="MetI-like_sf"/>
</dbReference>
<evidence type="ECO:0000256" key="1">
    <source>
        <dbReference type="ARBA" id="ARBA00004141"/>
    </source>
</evidence>
<protein>
    <submittedName>
        <fullName evidence="9">ABC transporter permease</fullName>
    </submittedName>
</protein>
<dbReference type="InterPro" id="IPR000515">
    <property type="entry name" value="MetI-like"/>
</dbReference>
<evidence type="ECO:0000259" key="8">
    <source>
        <dbReference type="PROSITE" id="PS50928"/>
    </source>
</evidence>
<dbReference type="EMBL" id="CP151657">
    <property type="protein sequence ID" value="WZP14784.1"/>
    <property type="molecule type" value="Genomic_DNA"/>
</dbReference>
<evidence type="ECO:0000313" key="10">
    <source>
        <dbReference type="Proteomes" id="UP001448858"/>
    </source>
</evidence>
<evidence type="ECO:0000256" key="2">
    <source>
        <dbReference type="ARBA" id="ARBA00022448"/>
    </source>
</evidence>
<feature type="transmembrane region" description="Helical" evidence="6">
    <location>
        <begin position="158"/>
        <end position="176"/>
    </location>
</feature>
<dbReference type="InterPro" id="IPR051204">
    <property type="entry name" value="ABC_transp_perm/SBD"/>
</dbReference>
<evidence type="ECO:0000256" key="5">
    <source>
        <dbReference type="ARBA" id="ARBA00023136"/>
    </source>
</evidence>
<evidence type="ECO:0000313" key="9">
    <source>
        <dbReference type="EMBL" id="WZP14784.1"/>
    </source>
</evidence>
<keyword evidence="10" id="KW-1185">Reference proteome</keyword>
<feature type="domain" description="ABC transmembrane type-1" evidence="8">
    <location>
        <begin position="96"/>
        <end position="277"/>
    </location>
</feature>
<sequence length="289" mass="30392">MSSSQAAGRVRASAPAPAPRDKASRDTGSRDAASKERRYTNTTAGEPVRDNSVRGLIWQLAGITAAVALLLFWLSAAQLSQTELATLSPETLWVYIGEHLRLTLISAVIVLLVAIPLGILLTRKPLRFLTGPVLAVVNIGQAAPAIGLVVLLAFWLGFGFWTAVVALVLYALLPVLRNTMVGLDSVDPRLVEAGRGMGMSASRVLLRVELPLAVPLMLAGIRTALVLLVGTGALATFINGGGLGVLITTGVNLNLPRVLVAGAVMVALLALMVDWVGRLVEHLARPKGL</sequence>
<dbReference type="PROSITE" id="PS50928">
    <property type="entry name" value="ABC_TM1"/>
    <property type="match status" value="1"/>
</dbReference>
<feature type="transmembrane region" description="Helical" evidence="6">
    <location>
        <begin position="99"/>
        <end position="121"/>
    </location>
</feature>
<accession>A0ABZ2ZVC6</accession>
<feature type="transmembrane region" description="Helical" evidence="6">
    <location>
        <begin position="258"/>
        <end position="277"/>
    </location>
</feature>
<keyword evidence="2 6" id="KW-0813">Transport</keyword>
<comment type="similarity">
    <text evidence="6">Belongs to the binding-protein-dependent transport system permease family.</text>
</comment>
<dbReference type="SUPFAM" id="SSF161098">
    <property type="entry name" value="MetI-like"/>
    <property type="match status" value="1"/>
</dbReference>
<proteinExistence type="inferred from homology"/>
<evidence type="ECO:0000256" key="4">
    <source>
        <dbReference type="ARBA" id="ARBA00022989"/>
    </source>
</evidence>
<feature type="compositionally biased region" description="Low complexity" evidence="7">
    <location>
        <begin position="1"/>
        <end position="15"/>
    </location>
</feature>
<dbReference type="Proteomes" id="UP001448858">
    <property type="component" value="Chromosome"/>
</dbReference>
<organism evidence="9 10">
    <name type="scientific">Arthrobacter citreus</name>
    <dbReference type="NCBI Taxonomy" id="1670"/>
    <lineage>
        <taxon>Bacteria</taxon>
        <taxon>Bacillati</taxon>
        <taxon>Actinomycetota</taxon>
        <taxon>Actinomycetes</taxon>
        <taxon>Micrococcales</taxon>
        <taxon>Micrococcaceae</taxon>
        <taxon>Arthrobacter</taxon>
    </lineage>
</organism>
<evidence type="ECO:0000256" key="3">
    <source>
        <dbReference type="ARBA" id="ARBA00022692"/>
    </source>
</evidence>
<comment type="subcellular location">
    <subcellularLocation>
        <location evidence="6">Cell membrane</location>
        <topology evidence="6">Multi-pass membrane protein</topology>
    </subcellularLocation>
    <subcellularLocation>
        <location evidence="1">Membrane</location>
        <topology evidence="1">Multi-pass membrane protein</topology>
    </subcellularLocation>
</comment>
<keyword evidence="3 6" id="KW-0812">Transmembrane</keyword>
<dbReference type="CDD" id="cd06261">
    <property type="entry name" value="TM_PBP2"/>
    <property type="match status" value="1"/>
</dbReference>
<name>A0ABZ2ZVC6_9MICC</name>
<evidence type="ECO:0000256" key="7">
    <source>
        <dbReference type="SAM" id="MobiDB-lite"/>
    </source>
</evidence>
<dbReference type="PANTHER" id="PTHR30177:SF4">
    <property type="entry name" value="OSMOPROTECTANT IMPORT PERMEASE PROTEIN OSMW"/>
    <property type="match status" value="1"/>
</dbReference>
<gene>
    <name evidence="9" type="ORF">AAE021_11370</name>
</gene>
<dbReference type="PANTHER" id="PTHR30177">
    <property type="entry name" value="GLYCINE BETAINE/L-PROLINE TRANSPORT SYSTEM PERMEASE PROTEIN PROW"/>
    <property type="match status" value="1"/>
</dbReference>
<reference evidence="9 10" key="1">
    <citation type="submission" date="2024-04" db="EMBL/GenBank/DDBJ databases">
        <title>Arthrobacter sp. from Plains bison fecal sample.</title>
        <authorList>
            <person name="Ruzzini A."/>
        </authorList>
    </citation>
    <scope>NUCLEOTIDE SEQUENCE [LARGE SCALE GENOMIC DNA]</scope>
    <source>
        <strain evidence="9 10">EINP1</strain>
    </source>
</reference>
<dbReference type="Gene3D" id="1.10.3720.10">
    <property type="entry name" value="MetI-like"/>
    <property type="match status" value="1"/>
</dbReference>
<feature type="compositionally biased region" description="Basic and acidic residues" evidence="7">
    <location>
        <begin position="19"/>
        <end position="39"/>
    </location>
</feature>
<evidence type="ECO:0000256" key="6">
    <source>
        <dbReference type="RuleBase" id="RU363032"/>
    </source>
</evidence>
<feature type="region of interest" description="Disordered" evidence="7">
    <location>
        <begin position="1"/>
        <end position="46"/>
    </location>
</feature>
<feature type="transmembrane region" description="Helical" evidence="6">
    <location>
        <begin position="133"/>
        <end position="152"/>
    </location>
</feature>
<dbReference type="Pfam" id="PF00528">
    <property type="entry name" value="BPD_transp_1"/>
    <property type="match status" value="1"/>
</dbReference>
<keyword evidence="5 6" id="KW-0472">Membrane</keyword>